<feature type="region of interest" description="Disordered" evidence="1">
    <location>
        <begin position="258"/>
        <end position="368"/>
    </location>
</feature>
<dbReference type="OrthoDB" id="9768348at2"/>
<evidence type="ECO:0000256" key="1">
    <source>
        <dbReference type="SAM" id="MobiDB-lite"/>
    </source>
</evidence>
<sequence length="520" mass="54027">MTDIDFEELDRAVNSLMNQRQQDSDRASGSPAADDKKTEIASVADDKKPETTSVTDSQPADTAPVVEAEKTEIKPISESNEPKEPAPAEEPTAPVSTSGHVFIAPEAKPEVVPEVKPEITPESEATHSPEVTNTQPGFVVEEPAQSEPSEAAAADQATDKTPAPEAEDKTEKPVFVPPVTPRHTGRVMDVVAPSSMSAAAMSTRPVSAVRTNTVVADPMVNPVRAPRMDMSGGHESVSSNTPVETAAPTLDTTDLASAISQSLSSTEQPADTSSFAEAASEQPTSSSLASPFLSNASATIEKRPLGSYGTSNGSDENSEVSMVSPDLMGTGATDDAQPAPEKNDLGGKPRLSLEPSSEVAAEESVGMNSDLDRELMALEMGIKSELADGDADASEEEQTPEVAATVAELDSLTNESSAAEADTPEESAVENDQPAAELASDSASQPTPTFDQQAAVAMNANEPAKSSTPEPAPMFEAAAAQPQPIEEKKPSGVMSFIIILILLLLGAGGGAAAYYFLLVQ</sequence>
<reference evidence="3 4" key="1">
    <citation type="submission" date="2019-04" db="EMBL/GenBank/DDBJ databases">
        <title>Saccharibacteria TM7 genomes.</title>
        <authorList>
            <person name="Bor B."/>
            <person name="He X."/>
            <person name="Chen T."/>
            <person name="Dewhirst F.E."/>
        </authorList>
    </citation>
    <scope>NUCLEOTIDE SEQUENCE [LARGE SCALE GENOMIC DNA]</scope>
    <source>
        <strain evidence="3 4">BB001</strain>
    </source>
</reference>
<feature type="compositionally biased region" description="Polar residues" evidence="1">
    <location>
        <begin position="441"/>
        <end position="452"/>
    </location>
</feature>
<feature type="compositionally biased region" description="Basic and acidic residues" evidence="1">
    <location>
        <begin position="67"/>
        <end position="86"/>
    </location>
</feature>
<organism evidence="3 4">
    <name type="scientific">Candidatus Nanosynbacter featherlites</name>
    <dbReference type="NCBI Taxonomy" id="2572088"/>
    <lineage>
        <taxon>Bacteria</taxon>
        <taxon>Candidatus Saccharimonadota</taxon>
        <taxon>Candidatus Saccharimonadia</taxon>
        <taxon>Candidatus Nanosynbacterales</taxon>
        <taxon>Candidatus Nanosynbacteraceae</taxon>
        <taxon>Candidatus Nanosynbacter</taxon>
    </lineage>
</organism>
<keyword evidence="2" id="KW-1133">Transmembrane helix</keyword>
<proteinExistence type="predicted"/>
<evidence type="ECO:0000313" key="4">
    <source>
        <dbReference type="Proteomes" id="UP000310639"/>
    </source>
</evidence>
<feature type="transmembrane region" description="Helical" evidence="2">
    <location>
        <begin position="493"/>
        <end position="517"/>
    </location>
</feature>
<feature type="region of interest" description="Disordered" evidence="1">
    <location>
        <begin position="412"/>
        <end position="472"/>
    </location>
</feature>
<name>A0A4P9A3M9_9BACT</name>
<protein>
    <submittedName>
        <fullName evidence="3">Uncharacterized protein</fullName>
    </submittedName>
</protein>
<feature type="compositionally biased region" description="Polar residues" evidence="1">
    <location>
        <begin position="308"/>
        <end position="321"/>
    </location>
</feature>
<feature type="compositionally biased region" description="Low complexity" evidence="1">
    <location>
        <begin position="141"/>
        <end position="164"/>
    </location>
</feature>
<feature type="compositionally biased region" description="Polar residues" evidence="1">
    <location>
        <begin position="259"/>
        <end position="298"/>
    </location>
</feature>
<dbReference type="EMBL" id="CP040004">
    <property type="protein sequence ID" value="QCT42421.1"/>
    <property type="molecule type" value="Genomic_DNA"/>
</dbReference>
<feature type="compositionally biased region" description="Basic and acidic residues" evidence="1">
    <location>
        <begin position="107"/>
        <end position="127"/>
    </location>
</feature>
<gene>
    <name evidence="3" type="ORF">FBF37_03015</name>
</gene>
<feature type="compositionally biased region" description="Basic and acidic residues" evidence="1">
    <location>
        <begin position="33"/>
        <end position="50"/>
    </location>
</feature>
<dbReference type="RefSeq" id="WP_138079362.1">
    <property type="nucleotide sequence ID" value="NZ_CP040004.1"/>
</dbReference>
<dbReference type="Proteomes" id="UP000310639">
    <property type="component" value="Chromosome"/>
</dbReference>
<feature type="compositionally biased region" description="Low complexity" evidence="1">
    <location>
        <begin position="352"/>
        <end position="365"/>
    </location>
</feature>
<dbReference type="KEGG" id="nft:FBF37_03015"/>
<keyword evidence="2" id="KW-0812">Transmembrane</keyword>
<keyword evidence="4" id="KW-1185">Reference proteome</keyword>
<feature type="compositionally biased region" description="Polar residues" evidence="1">
    <location>
        <begin position="51"/>
        <end position="60"/>
    </location>
</feature>
<feature type="region of interest" description="Disordered" evidence="1">
    <location>
        <begin position="223"/>
        <end position="245"/>
    </location>
</feature>
<feature type="region of interest" description="Disordered" evidence="1">
    <location>
        <begin position="1"/>
        <end position="186"/>
    </location>
</feature>
<evidence type="ECO:0000256" key="2">
    <source>
        <dbReference type="SAM" id="Phobius"/>
    </source>
</evidence>
<accession>A0A4P9A3M9</accession>
<evidence type="ECO:0000313" key="3">
    <source>
        <dbReference type="EMBL" id="QCT42421.1"/>
    </source>
</evidence>
<dbReference type="AlphaFoldDB" id="A0A4P9A3M9"/>
<keyword evidence="2" id="KW-0472">Membrane</keyword>